<protein>
    <submittedName>
        <fullName evidence="2">DUF6090 family protein</fullName>
    </submittedName>
</protein>
<keyword evidence="1" id="KW-0472">Membrane</keyword>
<dbReference type="EMBL" id="JBHLTQ010000002">
    <property type="protein sequence ID" value="MFC0604033.1"/>
    <property type="molecule type" value="Genomic_DNA"/>
</dbReference>
<dbReference type="Proteomes" id="UP001589832">
    <property type="component" value="Unassembled WGS sequence"/>
</dbReference>
<name>A0ABV6Q6X6_9FLAO</name>
<evidence type="ECO:0000313" key="3">
    <source>
        <dbReference type="Proteomes" id="UP001589832"/>
    </source>
</evidence>
<dbReference type="InterPro" id="IPR045749">
    <property type="entry name" value="DUF6090"/>
</dbReference>
<proteinExistence type="predicted"/>
<comment type="caution">
    <text evidence="2">The sequence shown here is derived from an EMBL/GenBank/DDBJ whole genome shotgun (WGS) entry which is preliminary data.</text>
</comment>
<keyword evidence="1" id="KW-0812">Transmembrane</keyword>
<gene>
    <name evidence="2" type="ORF">ACFFGA_05675</name>
</gene>
<dbReference type="Pfam" id="PF19578">
    <property type="entry name" value="DUF6090"/>
    <property type="match status" value="1"/>
</dbReference>
<feature type="transmembrane region" description="Helical" evidence="1">
    <location>
        <begin position="21"/>
        <end position="40"/>
    </location>
</feature>
<sequence length="257" mass="30024">MIKLFRNSRKKLLDKNKTQRYLKYAIGEIILVVIGILIALQINTWNENRKAANEEHKILTALQSDFQVSKTRIENVMVQQKRVLDYSKILIEIHESENEHNYEYFDTHLDSLDLLIGYGTSFYRAEPVTGAYNALISAGKVDLIKNENLRHLLAQFSSEIESGFEDHNIAMDLLIILTNQISDITLKLANKKFRNHLNLIPRKHDTLIVSKKFFSNDRYFGNLYYKLVLEKNRYDRQQSMLKQADSILSLIDSELEK</sequence>
<evidence type="ECO:0000313" key="2">
    <source>
        <dbReference type="EMBL" id="MFC0604033.1"/>
    </source>
</evidence>
<dbReference type="RefSeq" id="WP_386060949.1">
    <property type="nucleotide sequence ID" value="NZ_JBHLTQ010000002.1"/>
</dbReference>
<keyword evidence="1" id="KW-1133">Transmembrane helix</keyword>
<reference evidence="2 3" key="1">
    <citation type="submission" date="2024-09" db="EMBL/GenBank/DDBJ databases">
        <authorList>
            <person name="Sun Q."/>
            <person name="Mori K."/>
        </authorList>
    </citation>
    <scope>NUCLEOTIDE SEQUENCE [LARGE SCALE GENOMIC DNA]</scope>
    <source>
        <strain evidence="2 3">NCAIM B.02481</strain>
    </source>
</reference>
<evidence type="ECO:0000256" key="1">
    <source>
        <dbReference type="SAM" id="Phobius"/>
    </source>
</evidence>
<keyword evidence="3" id="KW-1185">Reference proteome</keyword>
<organism evidence="2 3">
    <name type="scientific">Winogradskyella pulchriflava</name>
    <dbReference type="NCBI Taxonomy" id="1110688"/>
    <lineage>
        <taxon>Bacteria</taxon>
        <taxon>Pseudomonadati</taxon>
        <taxon>Bacteroidota</taxon>
        <taxon>Flavobacteriia</taxon>
        <taxon>Flavobacteriales</taxon>
        <taxon>Flavobacteriaceae</taxon>
        <taxon>Winogradskyella</taxon>
    </lineage>
</organism>
<accession>A0ABV6Q6X6</accession>